<feature type="binding site" evidence="6">
    <location>
        <position position="35"/>
    </location>
    <ligand>
        <name>[4Fe-4S] cluster</name>
        <dbReference type="ChEBI" id="CHEBI:49883"/>
        <label>1</label>
    </ligand>
</feature>
<evidence type="ECO:0000256" key="4">
    <source>
        <dbReference type="ARBA" id="ARBA00023004"/>
    </source>
</evidence>
<dbReference type="Proteomes" id="UP000189545">
    <property type="component" value="Chromosome"/>
</dbReference>
<dbReference type="CDD" id="cd10564">
    <property type="entry name" value="NapF_like"/>
    <property type="match status" value="1"/>
</dbReference>
<keyword evidence="4 6" id="KW-0408">Iron</keyword>
<evidence type="ECO:0000259" key="7">
    <source>
        <dbReference type="PROSITE" id="PS51379"/>
    </source>
</evidence>
<reference evidence="8 9" key="1">
    <citation type="submission" date="2016-03" db="EMBL/GenBank/DDBJ databases">
        <title>Complete genome sequence of Shewanella psychrophila WP2, a deep sea bacterium isolated from west Pacific sediment.</title>
        <authorList>
            <person name="Xu G."/>
            <person name="Jian H."/>
        </authorList>
    </citation>
    <scope>NUCLEOTIDE SEQUENCE [LARGE SCALE GENOMIC DNA]</scope>
    <source>
        <strain evidence="8 9">WP2</strain>
    </source>
</reference>
<comment type="function">
    <text evidence="6">Could be involved in the maturation of NapA, the catalytic subunit of the periplasmic nitrate reductase, before its export into the periplasm.</text>
</comment>
<feature type="binding site" evidence="6">
    <location>
        <position position="67"/>
    </location>
    <ligand>
        <name>[4Fe-4S] cluster</name>
        <dbReference type="ChEBI" id="CHEBI:49883"/>
        <label>2</label>
    </ligand>
</feature>
<feature type="binding site" evidence="6">
    <location>
        <position position="145"/>
    </location>
    <ligand>
        <name>[4Fe-4S] cluster</name>
        <dbReference type="ChEBI" id="CHEBI:49883"/>
        <label>3</label>
    </ligand>
</feature>
<keyword evidence="3 6" id="KW-0677">Repeat</keyword>
<dbReference type="Pfam" id="PF00037">
    <property type="entry name" value="Fer4"/>
    <property type="match status" value="1"/>
</dbReference>
<dbReference type="EMBL" id="CP014782">
    <property type="protein sequence ID" value="AQS38787.1"/>
    <property type="molecule type" value="Genomic_DNA"/>
</dbReference>
<name>A0A1S6HT96_9GAMM</name>
<feature type="binding site" evidence="6">
    <location>
        <position position="45"/>
    </location>
    <ligand>
        <name>[4Fe-4S] cluster</name>
        <dbReference type="ChEBI" id="CHEBI:49883"/>
        <label>1</label>
    </ligand>
</feature>
<sequence>MSNINQSRRRIFSRKKSNAIRPPWSKTDIEFTDICSRCDKCIKACETQIIFRGDGGFPEINFADDECTFCKKCAEVCPEPLFIDTEQAPWELKAIVQESCLAYKGVWCQSCKDACDERAISFNPAIGQAPKPQINTELCTGCGACAAPCPTNAINLLSLDQ</sequence>
<dbReference type="Gene3D" id="3.30.70.20">
    <property type="match status" value="2"/>
</dbReference>
<dbReference type="AlphaFoldDB" id="A0A1S6HT96"/>
<evidence type="ECO:0000256" key="5">
    <source>
        <dbReference type="ARBA" id="ARBA00023014"/>
    </source>
</evidence>
<dbReference type="PROSITE" id="PS00198">
    <property type="entry name" value="4FE4S_FER_1"/>
    <property type="match status" value="1"/>
</dbReference>
<keyword evidence="5 6" id="KW-0411">Iron-sulfur</keyword>
<dbReference type="InterPro" id="IPR050572">
    <property type="entry name" value="Fe-S_Ferredoxin"/>
</dbReference>
<dbReference type="InterPro" id="IPR017900">
    <property type="entry name" value="4Fe4S_Fe_S_CS"/>
</dbReference>
<feature type="domain" description="4Fe-4S ferredoxin-type" evidence="7">
    <location>
        <begin position="25"/>
        <end position="55"/>
    </location>
</feature>
<feature type="binding site" evidence="6">
    <location>
        <position position="70"/>
    </location>
    <ligand>
        <name>[4Fe-4S] cluster</name>
        <dbReference type="ChEBI" id="CHEBI:49883"/>
        <label>2</label>
    </ligand>
</feature>
<feature type="domain" description="4Fe-4S ferredoxin-type" evidence="7">
    <location>
        <begin position="130"/>
        <end position="159"/>
    </location>
</feature>
<dbReference type="STRING" id="225848.Sps_03669"/>
<feature type="domain" description="4Fe-4S ferredoxin-type" evidence="7">
    <location>
        <begin position="56"/>
        <end position="87"/>
    </location>
</feature>
<feature type="binding site" evidence="6">
    <location>
        <position position="142"/>
    </location>
    <ligand>
        <name>[4Fe-4S] cluster</name>
        <dbReference type="ChEBI" id="CHEBI:49883"/>
        <label>3</label>
    </ligand>
</feature>
<dbReference type="GO" id="GO:0051539">
    <property type="term" value="F:4 iron, 4 sulfur cluster binding"/>
    <property type="evidence" value="ECO:0007669"/>
    <property type="project" value="UniProtKB-UniRule"/>
</dbReference>
<dbReference type="KEGG" id="spsw:Sps_03669"/>
<feature type="binding site" evidence="6">
    <location>
        <position position="38"/>
    </location>
    <ligand>
        <name>[4Fe-4S] cluster</name>
        <dbReference type="ChEBI" id="CHEBI:49883"/>
        <label>1</label>
    </ligand>
</feature>
<feature type="binding site" evidence="6">
    <location>
        <position position="41"/>
    </location>
    <ligand>
        <name>[4Fe-4S] cluster</name>
        <dbReference type="ChEBI" id="CHEBI:49883"/>
        <label>1</label>
    </ligand>
</feature>
<evidence type="ECO:0000256" key="6">
    <source>
        <dbReference type="HAMAP-Rule" id="MF_02201"/>
    </source>
</evidence>
<comment type="similarity">
    <text evidence="6">Belongs to the NapF family.</text>
</comment>
<protein>
    <recommendedName>
        <fullName evidence="6">Ferredoxin-type protein NapF</fullName>
    </recommendedName>
</protein>
<dbReference type="NCBIfam" id="TIGR00402">
    <property type="entry name" value="napF"/>
    <property type="match status" value="1"/>
</dbReference>
<feature type="binding site" evidence="6">
    <location>
        <position position="149"/>
    </location>
    <ligand>
        <name>[4Fe-4S] cluster</name>
        <dbReference type="ChEBI" id="CHEBI:49883"/>
        <label>3</label>
    </ligand>
</feature>
<comment type="subunit">
    <text evidence="6">Interacts with the cytoplasmic NapA precursor.</text>
</comment>
<dbReference type="RefSeq" id="WP_077753780.1">
    <property type="nucleotide sequence ID" value="NZ_CP014782.1"/>
</dbReference>
<dbReference type="GO" id="GO:0046872">
    <property type="term" value="F:metal ion binding"/>
    <property type="evidence" value="ECO:0007669"/>
    <property type="project" value="UniProtKB-KW"/>
</dbReference>
<dbReference type="GO" id="GO:0005737">
    <property type="term" value="C:cytoplasm"/>
    <property type="evidence" value="ECO:0007669"/>
    <property type="project" value="UniProtKB-SubCell"/>
</dbReference>
<dbReference type="PROSITE" id="PS51379">
    <property type="entry name" value="4FE4S_FER_2"/>
    <property type="match status" value="3"/>
</dbReference>
<evidence type="ECO:0000256" key="1">
    <source>
        <dbReference type="ARBA" id="ARBA00022485"/>
    </source>
</evidence>
<dbReference type="HAMAP" id="MF_02201">
    <property type="entry name" value="NapF"/>
    <property type="match status" value="1"/>
</dbReference>
<proteinExistence type="inferred from homology"/>
<evidence type="ECO:0000256" key="3">
    <source>
        <dbReference type="ARBA" id="ARBA00022737"/>
    </source>
</evidence>
<comment type="subcellular location">
    <subcellularLocation>
        <location evidence="6">Cytoplasm</location>
    </subcellularLocation>
</comment>
<evidence type="ECO:0000313" key="9">
    <source>
        <dbReference type="Proteomes" id="UP000189545"/>
    </source>
</evidence>
<dbReference type="PANTHER" id="PTHR43687:SF1">
    <property type="entry name" value="FERREDOXIN III"/>
    <property type="match status" value="1"/>
</dbReference>
<dbReference type="PANTHER" id="PTHR43687">
    <property type="entry name" value="ADENYLYLSULFATE REDUCTASE, BETA SUBUNIT"/>
    <property type="match status" value="1"/>
</dbReference>
<feature type="binding site" evidence="6">
    <location>
        <position position="77"/>
    </location>
    <ligand>
        <name>[4Fe-4S] cluster</name>
        <dbReference type="ChEBI" id="CHEBI:49883"/>
        <label>2</label>
    </ligand>
</feature>
<gene>
    <name evidence="6" type="primary">napF</name>
    <name evidence="8" type="ORF">Sps_03669</name>
</gene>
<keyword evidence="2 6" id="KW-0479">Metal-binding</keyword>
<dbReference type="InterPro" id="IPR017896">
    <property type="entry name" value="4Fe4S_Fe-S-bd"/>
</dbReference>
<dbReference type="OrthoDB" id="9808559at2"/>
<feature type="binding site" evidence="6">
    <location>
        <position position="139"/>
    </location>
    <ligand>
        <name>[4Fe-4S] cluster</name>
        <dbReference type="ChEBI" id="CHEBI:49883"/>
        <label>3</label>
    </ligand>
</feature>
<dbReference type="InterPro" id="IPR004496">
    <property type="entry name" value="NapF"/>
</dbReference>
<keyword evidence="1 6" id="KW-0004">4Fe-4S</keyword>
<keyword evidence="9" id="KW-1185">Reference proteome</keyword>
<feature type="binding site" evidence="6">
    <location>
        <position position="73"/>
    </location>
    <ligand>
        <name>[4Fe-4S] cluster</name>
        <dbReference type="ChEBI" id="CHEBI:49883"/>
        <label>2</label>
    </ligand>
</feature>
<comment type="cofactor">
    <cofactor evidence="6">
        <name>[4Fe-4S] cluster</name>
        <dbReference type="ChEBI" id="CHEBI:49883"/>
    </cofactor>
</comment>
<dbReference type="SUPFAM" id="SSF54862">
    <property type="entry name" value="4Fe-4S ferredoxins"/>
    <property type="match status" value="1"/>
</dbReference>
<evidence type="ECO:0000256" key="2">
    <source>
        <dbReference type="ARBA" id="ARBA00022723"/>
    </source>
</evidence>
<accession>A0A1S6HT96</accession>
<dbReference type="Pfam" id="PF12838">
    <property type="entry name" value="Fer4_7"/>
    <property type="match status" value="1"/>
</dbReference>
<keyword evidence="6" id="KW-0963">Cytoplasm</keyword>
<organism evidence="8 9">
    <name type="scientific">Shewanella psychrophila</name>
    <dbReference type="NCBI Taxonomy" id="225848"/>
    <lineage>
        <taxon>Bacteria</taxon>
        <taxon>Pseudomonadati</taxon>
        <taxon>Pseudomonadota</taxon>
        <taxon>Gammaproteobacteria</taxon>
        <taxon>Alteromonadales</taxon>
        <taxon>Shewanellaceae</taxon>
        <taxon>Shewanella</taxon>
    </lineage>
</organism>
<evidence type="ECO:0000313" key="8">
    <source>
        <dbReference type="EMBL" id="AQS38787.1"/>
    </source>
</evidence>